<dbReference type="CDD" id="cd14473">
    <property type="entry name" value="FERM_B-lobe"/>
    <property type="match status" value="1"/>
</dbReference>
<sequence>MPSSLAQQVGDRLSEHVRASSASWSVSWRSSDLGVRKACCGNPAGAGGHPSPSASAAEAPARETREAGPPLFQVWRDPATCQTAPITCARSLWTAAGHRGEVKWKGKDLFDLVCRTIGLRETWFFKLRYMVKDTYFWLKMDKRVLDQELPKEDPITFHFLAKFYPEKVEEELVQEITQHLFFLQVKKQILDEEIYCSPEASVLLASYAVQAKYGDYDPNFHKPGFLAEDELLPQRVLMQYQMTAEMWEEKITAWYAEHRGIARDEAEMNYLKIAQDLEMYGVNYFSITLCIGNHDLFMRRRKVDSIEVQQMKAQAREEKARKKMERQILAREKQMREEAERAKEEMERRLFQLQDEARLANEALIRSEETADLLAEKAQIAEEEAKLLAHKAAEAEQERQRLEVTAMKTKEEKRLMEQKMREAELLAVKLVEESERRHPILNIFLCIYRTKEADHLKQDLSEAKDAERRAKQKLLEITRSTYPLVSAYTCSPPPTDGGDLCLESGSIKTDFKDSDMKRLSMEIERERLDYIEKSKNLQEQLKELKSEIESLKLEEQHSGIFSSNRDLRDYAEAAYFPISRVSWVVGSVCVDNLDSPWDYFHACFFSLWEYRLYVYLALTVSICIWIVAQKIQKRKEFINPEKSFQNENSVQKQSIYVSGVKIFYGSQTGTAKTFANDLAEQVEGLGLSSDVINLKEYDPEDSLAEENTSQSVCVFLMATYTDGKPTENAEWFCKWLEEASADFRYGKTYLKGLRYAVFGLGNSVYIGHYNTVGKNVDKWLWMLSARRIMTRGEGDCNVVKSKNGSIEGDFAVWKAKFLKRLQALAKGEKKVCTGKCKKGKCKNKKSHAKEKEVQETPGSENEFETTSDEESGNEEEASHRAVIDVEDLGNHMKRAKQLQGDNTAVSAGHHTNPVGTEWRWKMDQPEKILKEALENHKNLIKQFKGVPGVKLERYEEGMSVKHCALSLVGEPIMYPEINKFLKLLHQKKISSFLVTNAQFPEEIRSLQPVTQLYVSVDASTKESLKKIDRPLFKDFWQRFLDSLKALEQKFKVEGKWRTWINYERFHELMKEFEKSNGLKTFTAEDYTAETPSWAVFGAKERGFDPVESRFQRKNKAKDISGC</sequence>
<dbReference type="InterPro" id="IPR014352">
    <property type="entry name" value="FERM/acyl-CoA-bd_prot_sf"/>
</dbReference>
<feature type="non-terminal residue" evidence="8">
    <location>
        <position position="1122"/>
    </location>
</feature>
<dbReference type="InterPro" id="IPR029039">
    <property type="entry name" value="Flavoprotein-like_sf"/>
</dbReference>
<feature type="compositionally biased region" description="Acidic residues" evidence="5">
    <location>
        <begin position="861"/>
        <end position="875"/>
    </location>
</feature>
<dbReference type="InterPro" id="IPR000299">
    <property type="entry name" value="FERM_domain"/>
</dbReference>
<dbReference type="GO" id="GO:0003779">
    <property type="term" value="F:actin binding"/>
    <property type="evidence" value="ECO:0007669"/>
    <property type="project" value="InterPro"/>
</dbReference>
<proteinExistence type="predicted"/>
<feature type="domain" description="Flavodoxin-like" evidence="7">
    <location>
        <begin position="660"/>
        <end position="818"/>
    </location>
</feature>
<evidence type="ECO:0000313" key="9">
    <source>
        <dbReference type="Proteomes" id="UP000886611"/>
    </source>
</evidence>
<evidence type="ECO:0000256" key="1">
    <source>
        <dbReference type="ARBA" id="ARBA00004202"/>
    </source>
</evidence>
<dbReference type="InterPro" id="IPR008954">
    <property type="entry name" value="Moesin_tail_sf"/>
</dbReference>
<dbReference type="SUPFAM" id="SSF48678">
    <property type="entry name" value="Moesin tail domain"/>
    <property type="match status" value="1"/>
</dbReference>
<dbReference type="PROSITE" id="PS50902">
    <property type="entry name" value="FLAVODOXIN_LIKE"/>
    <property type="match status" value="1"/>
</dbReference>
<dbReference type="SUPFAM" id="SSF47031">
    <property type="entry name" value="Second domain of FERM"/>
    <property type="match status" value="1"/>
</dbReference>
<organism evidence="8 9">
    <name type="scientific">Polypterus senegalus</name>
    <name type="common">Senegal bichir</name>
    <dbReference type="NCBI Taxonomy" id="55291"/>
    <lineage>
        <taxon>Eukaryota</taxon>
        <taxon>Metazoa</taxon>
        <taxon>Chordata</taxon>
        <taxon>Craniata</taxon>
        <taxon>Vertebrata</taxon>
        <taxon>Euteleostomi</taxon>
        <taxon>Actinopterygii</taxon>
        <taxon>Polypteriformes</taxon>
        <taxon>Polypteridae</taxon>
        <taxon>Polypterus</taxon>
    </lineage>
</organism>
<feature type="compositionally biased region" description="Low complexity" evidence="5">
    <location>
        <begin position="49"/>
        <end position="59"/>
    </location>
</feature>
<evidence type="ECO:0000256" key="2">
    <source>
        <dbReference type="ARBA" id="ARBA00022475"/>
    </source>
</evidence>
<dbReference type="InterPro" id="IPR013785">
    <property type="entry name" value="Aldolase_TIM"/>
</dbReference>
<evidence type="ECO:0000259" key="7">
    <source>
        <dbReference type="PROSITE" id="PS50902"/>
    </source>
</evidence>
<dbReference type="PRINTS" id="PR00661">
    <property type="entry name" value="ERMFAMILY"/>
</dbReference>
<dbReference type="Pfam" id="PF20492">
    <property type="entry name" value="ERM_helical"/>
    <property type="match status" value="1"/>
</dbReference>
<dbReference type="GO" id="GO:0051539">
    <property type="term" value="F:4 iron, 4 sulfur cluster binding"/>
    <property type="evidence" value="ECO:0007669"/>
    <property type="project" value="InterPro"/>
</dbReference>
<comment type="subcellular location">
    <subcellularLocation>
        <location evidence="1">Cell membrane</location>
        <topology evidence="1">Peripheral membrane protein</topology>
    </subcellularLocation>
</comment>
<evidence type="ECO:0000313" key="8">
    <source>
        <dbReference type="EMBL" id="KAG2459482.1"/>
    </source>
</evidence>
<gene>
    <name evidence="8" type="primary">Tyw1</name>
    <name evidence="8" type="ORF">GTO96_0019596</name>
</gene>
<keyword evidence="3" id="KW-0472">Membrane</keyword>
<dbReference type="FunFam" id="1.20.5.450:FF:000001">
    <property type="entry name" value="radixin isoform X2"/>
    <property type="match status" value="1"/>
</dbReference>
<keyword evidence="2" id="KW-1003">Cell membrane</keyword>
<dbReference type="Gene3D" id="3.40.50.360">
    <property type="match status" value="1"/>
</dbReference>
<feature type="non-terminal residue" evidence="8">
    <location>
        <position position="1"/>
    </location>
</feature>
<dbReference type="Pfam" id="PF09379">
    <property type="entry name" value="FERM_N"/>
    <property type="match status" value="1"/>
</dbReference>
<dbReference type="GO" id="GO:0010181">
    <property type="term" value="F:FMN binding"/>
    <property type="evidence" value="ECO:0007669"/>
    <property type="project" value="InterPro"/>
</dbReference>
<dbReference type="GO" id="GO:0005886">
    <property type="term" value="C:plasma membrane"/>
    <property type="evidence" value="ECO:0007669"/>
    <property type="project" value="UniProtKB-SubCell"/>
</dbReference>
<dbReference type="InterPro" id="IPR035963">
    <property type="entry name" value="FERM_2"/>
</dbReference>
<accession>A0A8X7X396</accession>
<dbReference type="Pfam" id="PF00373">
    <property type="entry name" value="FERM_M"/>
    <property type="match status" value="1"/>
</dbReference>
<evidence type="ECO:0000259" key="6">
    <source>
        <dbReference type="PROSITE" id="PS50057"/>
    </source>
</evidence>
<dbReference type="GO" id="GO:0031591">
    <property type="term" value="P:wybutosine biosynthetic process"/>
    <property type="evidence" value="ECO:0007669"/>
    <property type="project" value="TreeGrafter"/>
</dbReference>
<dbReference type="SUPFAM" id="SSF52218">
    <property type="entry name" value="Flavoproteins"/>
    <property type="match status" value="1"/>
</dbReference>
<dbReference type="EMBL" id="JAATIS010005477">
    <property type="protein sequence ID" value="KAG2459482.1"/>
    <property type="molecule type" value="Genomic_DNA"/>
</dbReference>
<evidence type="ECO:0000256" key="5">
    <source>
        <dbReference type="SAM" id="MobiDB-lite"/>
    </source>
</evidence>
<keyword evidence="9" id="KW-1185">Reference proteome</keyword>
<dbReference type="PROSITE" id="PS00661">
    <property type="entry name" value="FERM_2"/>
    <property type="match status" value="1"/>
</dbReference>
<dbReference type="Proteomes" id="UP000886611">
    <property type="component" value="Unassembled WGS sequence"/>
</dbReference>
<dbReference type="InterPro" id="IPR019749">
    <property type="entry name" value="Band_41_domain"/>
</dbReference>
<dbReference type="InterPro" id="IPR018979">
    <property type="entry name" value="FERM_N"/>
</dbReference>
<dbReference type="InterPro" id="IPR008254">
    <property type="entry name" value="Flavodoxin/NO_synth"/>
</dbReference>
<feature type="coiled-coil region" evidence="4">
    <location>
        <begin position="520"/>
        <end position="554"/>
    </location>
</feature>
<evidence type="ECO:0000256" key="4">
    <source>
        <dbReference type="SAM" id="Coils"/>
    </source>
</evidence>
<dbReference type="InterPro" id="IPR011259">
    <property type="entry name" value="ERM_C_dom"/>
</dbReference>
<dbReference type="InterPro" id="IPR029071">
    <property type="entry name" value="Ubiquitin-like_domsf"/>
</dbReference>
<dbReference type="PANTHER" id="PTHR13930:SF0">
    <property type="entry name" value="S-ADENOSYL-L-METHIONINE-DEPENDENT TRNA 4-DEMETHYLWYOSINE SYNTHASE TYW1-RELATED"/>
    <property type="match status" value="1"/>
</dbReference>
<feature type="region of interest" description="Disordered" evidence="5">
    <location>
        <begin position="837"/>
        <end position="879"/>
    </location>
</feature>
<dbReference type="Gene3D" id="1.20.5.450">
    <property type="match status" value="1"/>
</dbReference>
<feature type="region of interest" description="Disordered" evidence="5">
    <location>
        <begin position="44"/>
        <end position="63"/>
    </location>
</feature>
<name>A0A8X7X396_POLSE</name>
<evidence type="ECO:0000256" key="3">
    <source>
        <dbReference type="ARBA" id="ARBA00023136"/>
    </source>
</evidence>
<comment type="caution">
    <text evidence="8">The sequence shown here is derived from an EMBL/GenBank/DDBJ whole genome shotgun (WGS) entry which is preliminary data.</text>
</comment>
<dbReference type="Pfam" id="PF00258">
    <property type="entry name" value="Flavodoxin_1"/>
    <property type="match status" value="1"/>
</dbReference>
<dbReference type="PANTHER" id="PTHR13930">
    <property type="entry name" value="S-ADENOSYL-L-METHIONINE-DEPENDENT TRNA 4-DEMETHYLWYOSINE SYNTHASE"/>
    <property type="match status" value="1"/>
</dbReference>
<dbReference type="AlphaFoldDB" id="A0A8X7X396"/>
<dbReference type="InterPro" id="IPR019747">
    <property type="entry name" value="FERM_CS"/>
</dbReference>
<dbReference type="InterPro" id="IPR046810">
    <property type="entry name" value="ERM_helical"/>
</dbReference>
<dbReference type="Pfam" id="PF00769">
    <property type="entry name" value="ERM_C"/>
    <property type="match status" value="1"/>
</dbReference>
<dbReference type="Gene3D" id="3.20.20.70">
    <property type="entry name" value="Aldolase class I"/>
    <property type="match status" value="1"/>
</dbReference>
<dbReference type="InterPro" id="IPR019748">
    <property type="entry name" value="FERM_central"/>
</dbReference>
<dbReference type="SUPFAM" id="SSF54236">
    <property type="entry name" value="Ubiquitin-like"/>
    <property type="match status" value="1"/>
</dbReference>
<dbReference type="PRINTS" id="PR00935">
    <property type="entry name" value="BAND41"/>
</dbReference>
<dbReference type="Gene3D" id="1.20.80.10">
    <property type="match status" value="1"/>
</dbReference>
<dbReference type="SUPFAM" id="SSF102114">
    <property type="entry name" value="Radical SAM enzymes"/>
    <property type="match status" value="1"/>
</dbReference>
<protein>
    <submittedName>
        <fullName evidence="8">TYW1 synthase</fullName>
    </submittedName>
</protein>
<dbReference type="SUPFAM" id="SSF50729">
    <property type="entry name" value="PH domain-like"/>
    <property type="match status" value="1"/>
</dbReference>
<keyword evidence="4" id="KW-0175">Coiled coil</keyword>
<dbReference type="InterPro" id="IPR034556">
    <property type="entry name" value="tRNA_wybutosine-synthase"/>
</dbReference>
<dbReference type="PROSITE" id="PS50057">
    <property type="entry name" value="FERM_3"/>
    <property type="match status" value="1"/>
</dbReference>
<reference evidence="8 9" key="1">
    <citation type="journal article" date="2021" name="Cell">
        <title>Tracing the genetic footprints of vertebrate landing in non-teleost ray-finned fishes.</title>
        <authorList>
            <person name="Bi X."/>
            <person name="Wang K."/>
            <person name="Yang L."/>
            <person name="Pan H."/>
            <person name="Jiang H."/>
            <person name="Wei Q."/>
            <person name="Fang M."/>
            <person name="Yu H."/>
            <person name="Zhu C."/>
            <person name="Cai Y."/>
            <person name="He Y."/>
            <person name="Gan X."/>
            <person name="Zeng H."/>
            <person name="Yu D."/>
            <person name="Zhu Y."/>
            <person name="Jiang H."/>
            <person name="Qiu Q."/>
            <person name="Yang H."/>
            <person name="Zhang Y.E."/>
            <person name="Wang W."/>
            <person name="Zhu M."/>
            <person name="He S."/>
            <person name="Zhang G."/>
        </authorList>
    </citation>
    <scope>NUCLEOTIDE SEQUENCE [LARGE SCALE GENOMIC DNA]</scope>
    <source>
        <strain evidence="8">Bchr_013</strain>
    </source>
</reference>
<dbReference type="SMART" id="SM00295">
    <property type="entry name" value="B41"/>
    <property type="match status" value="1"/>
</dbReference>
<dbReference type="Gene3D" id="6.10.360.10">
    <property type="match status" value="1"/>
</dbReference>
<dbReference type="InterPro" id="IPR000798">
    <property type="entry name" value="Ez/rad/moesin-like"/>
</dbReference>
<feature type="domain" description="FERM" evidence="6">
    <location>
        <begin position="82"/>
        <end position="378"/>
    </location>
</feature>
<dbReference type="Gene3D" id="3.10.20.90">
    <property type="entry name" value="Phosphatidylinositol 3-kinase Catalytic Subunit, Chain A, domain 1"/>
    <property type="match status" value="1"/>
</dbReference>
<dbReference type="FunFam" id="1.20.80.10:FF:000002">
    <property type="entry name" value="radixin isoform X1"/>
    <property type="match status" value="1"/>
</dbReference>
<feature type="coiled-coil region" evidence="4">
    <location>
        <begin position="312"/>
        <end position="476"/>
    </location>
</feature>
<dbReference type="InterPro" id="IPR058240">
    <property type="entry name" value="rSAM_sf"/>
</dbReference>
<feature type="compositionally biased region" description="Basic residues" evidence="5">
    <location>
        <begin position="837"/>
        <end position="848"/>
    </location>
</feature>